<dbReference type="Pfam" id="PF02881">
    <property type="entry name" value="SRP54_N"/>
    <property type="match status" value="1"/>
</dbReference>
<reference evidence="11 12" key="1">
    <citation type="submission" date="2015-09" db="EMBL/GenBank/DDBJ databases">
        <title>Genome sequence of Oxobacter pfennigii DSM 3222.</title>
        <authorList>
            <person name="Poehlein A."/>
            <person name="Bengelsdorf F.R."/>
            <person name="Schiel-Bengelsdorf B."/>
            <person name="Duerre P."/>
            <person name="Daniel R."/>
        </authorList>
    </citation>
    <scope>NUCLEOTIDE SEQUENCE [LARGE SCALE GENOMIC DNA]</scope>
    <source>
        <strain evidence="11 12">DSM 3222</strain>
    </source>
</reference>
<dbReference type="InterPro" id="IPR036225">
    <property type="entry name" value="SRP/SRP_N"/>
</dbReference>
<keyword evidence="6 9" id="KW-0472">Membrane</keyword>
<dbReference type="SMART" id="SM00962">
    <property type="entry name" value="SRP54"/>
    <property type="match status" value="1"/>
</dbReference>
<dbReference type="SUPFAM" id="SSF52540">
    <property type="entry name" value="P-loop containing nucleoside triphosphate hydrolases"/>
    <property type="match status" value="1"/>
</dbReference>
<keyword evidence="12" id="KW-1185">Reference proteome</keyword>
<comment type="function">
    <text evidence="9">Involved in targeting and insertion of nascent membrane proteins into the cytoplasmic membrane. Acts as a receptor for the complex formed by the signal recognition particle (SRP) and the ribosome-nascent chain (RNC).</text>
</comment>
<keyword evidence="4 9" id="KW-0378">Hydrolase</keyword>
<feature type="domain" description="SRP54-type proteins GTP-binding" evidence="10">
    <location>
        <begin position="277"/>
        <end position="290"/>
    </location>
</feature>
<comment type="subunit">
    <text evidence="9">Part of the signal recognition particle protein translocation system, which is composed of SRP and FtsY.</text>
</comment>
<dbReference type="GO" id="GO:0006614">
    <property type="term" value="P:SRP-dependent cotranslational protein targeting to membrane"/>
    <property type="evidence" value="ECO:0007669"/>
    <property type="project" value="InterPro"/>
</dbReference>
<dbReference type="GO" id="GO:0003924">
    <property type="term" value="F:GTPase activity"/>
    <property type="evidence" value="ECO:0007669"/>
    <property type="project" value="UniProtKB-UniRule"/>
</dbReference>
<dbReference type="InterPro" id="IPR004390">
    <property type="entry name" value="SR_rcpt_FtsY"/>
</dbReference>
<dbReference type="PATRIC" id="fig|36849.3.peg.2220"/>
<dbReference type="EC" id="3.6.5.4" evidence="9"/>
<feature type="binding site" evidence="9">
    <location>
        <begin position="192"/>
        <end position="196"/>
    </location>
    <ligand>
        <name>GTP</name>
        <dbReference type="ChEBI" id="CHEBI:37565"/>
    </ligand>
</feature>
<dbReference type="FunFam" id="3.40.50.300:FF:000053">
    <property type="entry name" value="Signal recognition particle receptor FtsY"/>
    <property type="match status" value="1"/>
</dbReference>
<evidence type="ECO:0000256" key="8">
    <source>
        <dbReference type="ARBA" id="ARBA00048027"/>
    </source>
</evidence>
<dbReference type="EMBL" id="LKET01000032">
    <property type="protein sequence ID" value="KPU43937.1"/>
    <property type="molecule type" value="Genomic_DNA"/>
</dbReference>
<dbReference type="SMART" id="SM00382">
    <property type="entry name" value="AAA"/>
    <property type="match status" value="1"/>
</dbReference>
<dbReference type="Pfam" id="PF00448">
    <property type="entry name" value="SRP54"/>
    <property type="match status" value="1"/>
</dbReference>
<dbReference type="InterPro" id="IPR042101">
    <property type="entry name" value="SRP54_N_sf"/>
</dbReference>
<evidence type="ECO:0000256" key="2">
    <source>
        <dbReference type="ARBA" id="ARBA00022490"/>
    </source>
</evidence>
<dbReference type="RefSeq" id="WP_054875149.1">
    <property type="nucleotide sequence ID" value="NZ_LKET01000032.1"/>
</dbReference>
<sequence>MSEGFFSKLVSGLTKTRDTITKRVEDLINFSSAIDDDLYEELEEILITSDIGVTTTTRIVDTLKAKVKENKVKDPSEVKYLLKEILNEMLQKGDEAVLEVRTPCVIMIVGVNGVGKTTSIGKLANKYKTQGYKVLIAAGDTFRAAAIDQLNVWGSRAGVDVIKQQEGSDPAAVVFDAVQSAKSKKVDILICDTAGRLHNKKNLMEELKKVDRVISREYPESSRLTFLVLDATTGQNAVLQAKEFKNVCDINGIILTKLDGTAKGGIVIAIKEELSVPVRFIGVGEGMEDLQEFNSKDFVEALF</sequence>
<evidence type="ECO:0000256" key="9">
    <source>
        <dbReference type="HAMAP-Rule" id="MF_00920"/>
    </source>
</evidence>
<gene>
    <name evidence="9 11" type="primary">ftsY</name>
    <name evidence="11" type="ORF">OXPF_21020</name>
</gene>
<evidence type="ECO:0000256" key="4">
    <source>
        <dbReference type="ARBA" id="ARBA00022801"/>
    </source>
</evidence>
<evidence type="ECO:0000313" key="12">
    <source>
        <dbReference type="Proteomes" id="UP000050326"/>
    </source>
</evidence>
<evidence type="ECO:0000313" key="11">
    <source>
        <dbReference type="EMBL" id="KPU43937.1"/>
    </source>
</evidence>
<dbReference type="Proteomes" id="UP000050326">
    <property type="component" value="Unassembled WGS sequence"/>
</dbReference>
<dbReference type="GO" id="GO:0005525">
    <property type="term" value="F:GTP binding"/>
    <property type="evidence" value="ECO:0007669"/>
    <property type="project" value="UniProtKB-UniRule"/>
</dbReference>
<dbReference type="NCBIfam" id="TIGR00064">
    <property type="entry name" value="ftsY"/>
    <property type="match status" value="1"/>
</dbReference>
<name>A0A0P9AF05_9CLOT</name>
<dbReference type="PANTHER" id="PTHR43134:SF1">
    <property type="entry name" value="SIGNAL RECOGNITION PARTICLE RECEPTOR SUBUNIT ALPHA"/>
    <property type="match status" value="1"/>
</dbReference>
<accession>A0A0P9AF05</accession>
<comment type="subcellular location">
    <subcellularLocation>
        <location evidence="9">Cell membrane</location>
        <topology evidence="9">Peripheral membrane protein</topology>
        <orientation evidence="9">Cytoplasmic side</orientation>
    </subcellularLocation>
    <subcellularLocation>
        <location evidence="9">Cytoplasm</location>
    </subcellularLocation>
</comment>
<dbReference type="SUPFAM" id="SSF47364">
    <property type="entry name" value="Domain of the SRP/SRP receptor G-proteins"/>
    <property type="match status" value="1"/>
</dbReference>
<keyword evidence="3 9" id="KW-0547">Nucleotide-binding</keyword>
<proteinExistence type="inferred from homology"/>
<feature type="binding site" evidence="9">
    <location>
        <begin position="110"/>
        <end position="117"/>
    </location>
    <ligand>
        <name>GTP</name>
        <dbReference type="ChEBI" id="CHEBI:37565"/>
    </ligand>
</feature>
<evidence type="ECO:0000256" key="3">
    <source>
        <dbReference type="ARBA" id="ARBA00022741"/>
    </source>
</evidence>
<evidence type="ECO:0000256" key="6">
    <source>
        <dbReference type="ARBA" id="ARBA00023136"/>
    </source>
</evidence>
<comment type="caution">
    <text evidence="11">The sequence shown here is derived from an EMBL/GenBank/DDBJ whole genome shotgun (WGS) entry which is preliminary data.</text>
</comment>
<dbReference type="SMART" id="SM00963">
    <property type="entry name" value="SRP54_N"/>
    <property type="match status" value="1"/>
</dbReference>
<evidence type="ECO:0000256" key="1">
    <source>
        <dbReference type="ARBA" id="ARBA00022475"/>
    </source>
</evidence>
<evidence type="ECO:0000256" key="7">
    <source>
        <dbReference type="ARBA" id="ARBA00023170"/>
    </source>
</evidence>
<dbReference type="Gene3D" id="3.40.50.300">
    <property type="entry name" value="P-loop containing nucleotide triphosphate hydrolases"/>
    <property type="match status" value="1"/>
</dbReference>
<dbReference type="GO" id="GO:0005886">
    <property type="term" value="C:plasma membrane"/>
    <property type="evidence" value="ECO:0007669"/>
    <property type="project" value="UniProtKB-SubCell"/>
</dbReference>
<keyword evidence="1 9" id="KW-1003">Cell membrane</keyword>
<dbReference type="PANTHER" id="PTHR43134">
    <property type="entry name" value="SIGNAL RECOGNITION PARTICLE RECEPTOR SUBUNIT ALPHA"/>
    <property type="match status" value="1"/>
</dbReference>
<comment type="catalytic activity">
    <reaction evidence="8 9">
        <text>GTP + H2O = GDP + phosphate + H(+)</text>
        <dbReference type="Rhea" id="RHEA:19669"/>
        <dbReference type="ChEBI" id="CHEBI:15377"/>
        <dbReference type="ChEBI" id="CHEBI:15378"/>
        <dbReference type="ChEBI" id="CHEBI:37565"/>
        <dbReference type="ChEBI" id="CHEBI:43474"/>
        <dbReference type="ChEBI" id="CHEBI:58189"/>
        <dbReference type="EC" id="3.6.5.4"/>
    </reaction>
</comment>
<keyword evidence="5 9" id="KW-0342">GTP-binding</keyword>
<organism evidence="11 12">
    <name type="scientific">Oxobacter pfennigii</name>
    <dbReference type="NCBI Taxonomy" id="36849"/>
    <lineage>
        <taxon>Bacteria</taxon>
        <taxon>Bacillati</taxon>
        <taxon>Bacillota</taxon>
        <taxon>Clostridia</taxon>
        <taxon>Eubacteriales</taxon>
        <taxon>Clostridiaceae</taxon>
        <taxon>Oxobacter</taxon>
    </lineage>
</organism>
<protein>
    <recommendedName>
        <fullName evidence="9">Signal recognition particle receptor FtsY</fullName>
        <shortName evidence="9">SRP receptor</shortName>
        <ecNumber evidence="9">3.6.5.4</ecNumber>
    </recommendedName>
</protein>
<dbReference type="GO" id="GO:0005737">
    <property type="term" value="C:cytoplasm"/>
    <property type="evidence" value="ECO:0007669"/>
    <property type="project" value="UniProtKB-SubCell"/>
</dbReference>
<dbReference type="InterPro" id="IPR000897">
    <property type="entry name" value="SRP54_GTPase_dom"/>
</dbReference>
<dbReference type="GO" id="GO:0005047">
    <property type="term" value="F:signal recognition particle binding"/>
    <property type="evidence" value="ECO:0007669"/>
    <property type="project" value="TreeGrafter"/>
</dbReference>
<dbReference type="InterPro" id="IPR003593">
    <property type="entry name" value="AAA+_ATPase"/>
</dbReference>
<dbReference type="InterPro" id="IPR013822">
    <property type="entry name" value="Signal_recog_particl_SRP54_hlx"/>
</dbReference>
<comment type="similarity">
    <text evidence="9">Belongs to the GTP-binding SRP family. FtsY subfamily.</text>
</comment>
<evidence type="ECO:0000259" key="10">
    <source>
        <dbReference type="PROSITE" id="PS00300"/>
    </source>
</evidence>
<feature type="binding site" evidence="9">
    <location>
        <begin position="256"/>
        <end position="259"/>
    </location>
    <ligand>
        <name>GTP</name>
        <dbReference type="ChEBI" id="CHEBI:37565"/>
    </ligand>
</feature>
<keyword evidence="2 9" id="KW-0963">Cytoplasm</keyword>
<keyword evidence="7 9" id="KW-0675">Receptor</keyword>
<dbReference type="Gene3D" id="1.20.120.140">
    <property type="entry name" value="Signal recognition particle SRP54, nucleotide-binding domain"/>
    <property type="match status" value="1"/>
</dbReference>
<dbReference type="InterPro" id="IPR027417">
    <property type="entry name" value="P-loop_NTPase"/>
</dbReference>
<evidence type="ECO:0000256" key="5">
    <source>
        <dbReference type="ARBA" id="ARBA00023134"/>
    </source>
</evidence>
<dbReference type="STRING" id="36849.OXPF_21020"/>
<dbReference type="AlphaFoldDB" id="A0A0P9AF05"/>
<dbReference type="CDD" id="cd17874">
    <property type="entry name" value="FtsY"/>
    <property type="match status" value="1"/>
</dbReference>
<dbReference type="HAMAP" id="MF_00920">
    <property type="entry name" value="FtsY"/>
    <property type="match status" value="1"/>
</dbReference>
<dbReference type="PROSITE" id="PS00300">
    <property type="entry name" value="SRP54"/>
    <property type="match status" value="1"/>
</dbReference>
<dbReference type="FunFam" id="1.20.120.140:FF:000002">
    <property type="entry name" value="Signal recognition particle receptor FtsY"/>
    <property type="match status" value="1"/>
</dbReference>